<evidence type="ECO:0000313" key="16">
    <source>
        <dbReference type="EMBL" id="EFL49516.1"/>
    </source>
</evidence>
<evidence type="ECO:0000256" key="9">
    <source>
        <dbReference type="ARBA" id="ARBA00023146"/>
    </source>
</evidence>
<evidence type="ECO:0000256" key="5">
    <source>
        <dbReference type="ARBA" id="ARBA00022741"/>
    </source>
</evidence>
<comment type="similarity">
    <text evidence="11 12">Belongs to the class-I aminoacyl-tRNA synthetase family. ValS type 1 subfamily.</text>
</comment>
<dbReference type="SUPFAM" id="SSF46589">
    <property type="entry name" value="tRNA-binding arm"/>
    <property type="match status" value="1"/>
</dbReference>
<dbReference type="InterPro" id="IPR010978">
    <property type="entry name" value="tRNA-bd_arm"/>
</dbReference>
<dbReference type="NCBIfam" id="NF004349">
    <property type="entry name" value="PRK05729.1"/>
    <property type="match status" value="1"/>
</dbReference>
<evidence type="ECO:0000256" key="6">
    <source>
        <dbReference type="ARBA" id="ARBA00022840"/>
    </source>
</evidence>
<evidence type="ECO:0000256" key="10">
    <source>
        <dbReference type="ARBA" id="ARBA00047552"/>
    </source>
</evidence>
<dbReference type="Gene3D" id="3.90.740.10">
    <property type="entry name" value="Valyl/Leucyl/Isoleucyl-tRNA synthetase, editing domain"/>
    <property type="match status" value="1"/>
</dbReference>
<dbReference type="GO" id="GO:0002161">
    <property type="term" value="F:aminoacyl-tRNA deacylase activity"/>
    <property type="evidence" value="ECO:0007669"/>
    <property type="project" value="InterPro"/>
</dbReference>
<comment type="function">
    <text evidence="12">Catalyzes the attachment of valine to tRNA(Val). As ValRS can inadvertently accommodate and process structurally similar amino acids such as threonine, to avoid such errors, it has a 'posttransfer' editing activity that hydrolyzes mischarged Thr-tRNA(Val) in a tRNA-dependent manner.</text>
</comment>
<dbReference type="SUPFAM" id="SSF50677">
    <property type="entry name" value="ValRS/IleRS/LeuRS editing domain"/>
    <property type="match status" value="1"/>
</dbReference>
<keyword evidence="5 12" id="KW-0547">Nucleotide-binding</keyword>
<dbReference type="FunFam" id="3.40.50.620:FF:000032">
    <property type="entry name" value="Valine--tRNA ligase"/>
    <property type="match status" value="1"/>
</dbReference>
<reference evidence="16 17" key="1">
    <citation type="submission" date="2010-08" db="EMBL/GenBank/DDBJ databases">
        <title>The draft genome of Desulfovibrio fructosovorans JJ.</title>
        <authorList>
            <consortium name="US DOE Joint Genome Institute (JGI-PGF)"/>
            <person name="Lucas S."/>
            <person name="Copeland A."/>
            <person name="Lapidus A."/>
            <person name="Cheng J.-F."/>
            <person name="Bruce D."/>
            <person name="Goodwin L."/>
            <person name="Pitluck S."/>
            <person name="Land M.L."/>
            <person name="Hauser L."/>
            <person name="Chang Y.-J."/>
            <person name="Jeffries C."/>
            <person name="Wall J.D."/>
            <person name="Stahl D.A."/>
            <person name="Arkin A.P."/>
            <person name="Dehal P."/>
            <person name="Stolyar S.M."/>
            <person name="Hazen T.C."/>
            <person name="Woyke T.J."/>
        </authorList>
    </citation>
    <scope>NUCLEOTIDE SEQUENCE [LARGE SCALE GENOMIC DNA]</scope>
    <source>
        <strain evidence="16 17">JJ</strain>
    </source>
</reference>
<evidence type="ECO:0000256" key="11">
    <source>
        <dbReference type="ARBA" id="ARBA00060830"/>
    </source>
</evidence>
<dbReference type="Pfam" id="PF00133">
    <property type="entry name" value="tRNA-synt_1"/>
    <property type="match status" value="1"/>
</dbReference>
<dbReference type="InterPro" id="IPR001412">
    <property type="entry name" value="aa-tRNA-synth_I_CS"/>
</dbReference>
<dbReference type="Proteomes" id="UP000006250">
    <property type="component" value="Unassembled WGS sequence"/>
</dbReference>
<feature type="domain" description="Aminoacyl-tRNA synthetase class Ia" evidence="13">
    <location>
        <begin position="19"/>
        <end position="568"/>
    </location>
</feature>
<dbReference type="Pfam" id="PF10458">
    <property type="entry name" value="Val_tRNA-synt_C"/>
    <property type="match status" value="1"/>
</dbReference>
<comment type="domain">
    <text evidence="12">ValRS has two distinct active sites: one for aminoacylation and one for editing. The misactivated threonine is translocated from the active site to the editing site.</text>
</comment>
<keyword evidence="4 12" id="KW-0436">Ligase</keyword>
<dbReference type="CDD" id="cd07962">
    <property type="entry name" value="Anticodon_Ia_Val"/>
    <property type="match status" value="1"/>
</dbReference>
<dbReference type="Gene3D" id="1.10.730.10">
    <property type="entry name" value="Isoleucyl-tRNA Synthetase, Domain 1"/>
    <property type="match status" value="1"/>
</dbReference>
<comment type="caution">
    <text evidence="16">The sequence shown here is derived from an EMBL/GenBank/DDBJ whole genome shotgun (WGS) entry which is preliminary data.</text>
</comment>
<evidence type="ECO:0000256" key="3">
    <source>
        <dbReference type="ARBA" id="ARBA00022490"/>
    </source>
</evidence>
<gene>
    <name evidence="12" type="primary">valS</name>
    <name evidence="16" type="ORF">DesfrDRAFT_3772</name>
</gene>
<dbReference type="EC" id="6.1.1.9" evidence="12"/>
<evidence type="ECO:0000256" key="7">
    <source>
        <dbReference type="ARBA" id="ARBA00022917"/>
    </source>
</evidence>
<dbReference type="FunFam" id="1.10.730.10:FF:000014">
    <property type="entry name" value="Valine--tRNA ligase"/>
    <property type="match status" value="1"/>
</dbReference>
<feature type="short sequence motif" description="'KMSKS' region" evidence="12">
    <location>
        <begin position="528"/>
        <end position="532"/>
    </location>
</feature>
<dbReference type="FunFam" id="3.40.50.620:FF:000078">
    <property type="entry name" value="Valine--tRNA ligase, mitochondrial"/>
    <property type="match status" value="1"/>
</dbReference>
<dbReference type="Pfam" id="PF08264">
    <property type="entry name" value="Anticodon_1"/>
    <property type="match status" value="1"/>
</dbReference>
<keyword evidence="17" id="KW-1185">Reference proteome</keyword>
<keyword evidence="7 12" id="KW-0648">Protein biosynthesis</keyword>
<feature type="binding site" evidence="12">
    <location>
        <position position="531"/>
    </location>
    <ligand>
        <name>ATP</name>
        <dbReference type="ChEBI" id="CHEBI:30616"/>
    </ligand>
</feature>
<proteinExistence type="inferred from homology"/>
<keyword evidence="8 12" id="KW-0175">Coiled coil</keyword>
<evidence type="ECO:0000256" key="12">
    <source>
        <dbReference type="HAMAP-Rule" id="MF_02004"/>
    </source>
</evidence>
<dbReference type="GO" id="GO:0005524">
    <property type="term" value="F:ATP binding"/>
    <property type="evidence" value="ECO:0007669"/>
    <property type="project" value="UniProtKB-UniRule"/>
</dbReference>
<dbReference type="InterPro" id="IPR019499">
    <property type="entry name" value="Val-tRNA_synth_tRNA-bd"/>
</dbReference>
<evidence type="ECO:0000256" key="2">
    <source>
        <dbReference type="ARBA" id="ARBA00011245"/>
    </source>
</evidence>
<dbReference type="InterPro" id="IPR002300">
    <property type="entry name" value="aa-tRNA-synth_Ia"/>
</dbReference>
<dbReference type="GO" id="GO:0004832">
    <property type="term" value="F:valine-tRNA ligase activity"/>
    <property type="evidence" value="ECO:0007669"/>
    <property type="project" value="UniProtKB-UniRule"/>
</dbReference>
<evidence type="ECO:0000259" key="13">
    <source>
        <dbReference type="Pfam" id="PF00133"/>
    </source>
</evidence>
<dbReference type="STRING" id="596151.DesfrDRAFT_3772"/>
<protein>
    <recommendedName>
        <fullName evidence="12">Valine--tRNA ligase</fullName>
        <ecNumber evidence="12">6.1.1.9</ecNumber>
    </recommendedName>
    <alternativeName>
        <fullName evidence="12">Valyl-tRNA synthetase</fullName>
        <shortName evidence="12">ValRS</shortName>
    </alternativeName>
</protein>
<dbReference type="eggNOG" id="COG0525">
    <property type="taxonomic scope" value="Bacteria"/>
</dbReference>
<dbReference type="EMBL" id="AECZ01000041">
    <property type="protein sequence ID" value="EFL49516.1"/>
    <property type="molecule type" value="Genomic_DNA"/>
</dbReference>
<dbReference type="InterPro" id="IPR013155">
    <property type="entry name" value="M/V/L/I-tRNA-synth_anticd-bd"/>
</dbReference>
<keyword evidence="3 12" id="KW-0963">Cytoplasm</keyword>
<dbReference type="Gene3D" id="1.10.287.380">
    <property type="entry name" value="Valyl-tRNA synthetase, C-terminal domain"/>
    <property type="match status" value="1"/>
</dbReference>
<comment type="catalytic activity">
    <reaction evidence="10 12">
        <text>tRNA(Val) + L-valine + ATP = L-valyl-tRNA(Val) + AMP + diphosphate</text>
        <dbReference type="Rhea" id="RHEA:10704"/>
        <dbReference type="Rhea" id="RHEA-COMP:9672"/>
        <dbReference type="Rhea" id="RHEA-COMP:9708"/>
        <dbReference type="ChEBI" id="CHEBI:30616"/>
        <dbReference type="ChEBI" id="CHEBI:33019"/>
        <dbReference type="ChEBI" id="CHEBI:57762"/>
        <dbReference type="ChEBI" id="CHEBI:78442"/>
        <dbReference type="ChEBI" id="CHEBI:78537"/>
        <dbReference type="ChEBI" id="CHEBI:456215"/>
        <dbReference type="EC" id="6.1.1.9"/>
    </reaction>
</comment>
<dbReference type="OrthoDB" id="9810365at2"/>
<dbReference type="AlphaFoldDB" id="E1K1M2"/>
<evidence type="ECO:0000259" key="15">
    <source>
        <dbReference type="Pfam" id="PF10458"/>
    </source>
</evidence>
<feature type="domain" description="Valyl-tRNA synthetase tRNA-binding arm" evidence="15">
    <location>
        <begin position="819"/>
        <end position="880"/>
    </location>
</feature>
<dbReference type="SUPFAM" id="SSF52374">
    <property type="entry name" value="Nucleotidylyl transferase"/>
    <property type="match status" value="1"/>
</dbReference>
<dbReference type="InterPro" id="IPR009008">
    <property type="entry name" value="Val/Leu/Ile-tRNA-synth_edit"/>
</dbReference>
<comment type="subunit">
    <text evidence="2 12">Monomer.</text>
</comment>
<sequence>MTSEALPKGYEPADVEARWIKYWQEDKTFTPDPDGPGEPYSIVIPPPNVTGALHMGHALNITIQDILCRYHRQRGRNVLWVPGTDHAGIATQNVVERSLAAKGVSREAIGREAFIEEVWKWRAEYGGKILNQIRRLGASVDWTRERFTFDEGLSRAVREVFVRLYEEGLIYRGDYIINWCPRCHTALADLEVEYAPHIGKLYHIRYPVEEMPGSFLTIATTRPETLLGDTAVAVHPEDERYKDFVGKHAILPLVGRRLPIIADAYVEREFGTGCLKVTPAHDMNDFELGRKHHLEVIAVQDEAGNINENAPEKYRGLDRAEARKVVIEDLKEQKLLDDIRDYEHNVGECYRCRTVIEPYVSKQWFVKTGPLAKAAREAVEHGRTAILPDQWTKTYYDWLDNIRDWCVSRQIWWGHRIPAWTCDACGELIVSREDPTACPKCGATTLTRDPDVLDTWFSSALWPFSTLGWPDETKELKTFYPTTVLSTAFDILFFWVARMMMMGLHFMKEVPFKEVYIHALVRDAEGRKMSKSLGNGIDPLAMMDQYGTDALRFTLAAFAAMGRDIKLSEERIEGYRHFVNKIWNAARFALMHIGEGAPDIPLEEAAKAGLCHAVILSRLERLKEKVAGAIEGYQFNDAAQELYGFFWREFCDWYLEMAKVDLGGEDAAKKGAAKRVLFTVLSEVLTLMHPFMPFVTQEIWSKLPGVADPNLARMSFPGARPGLVSETAEADMELLKAVVVGVRNIRAELNINPGVKLTALVHADNDSEVASLTANTAMIVFLAKLERFEAGLEIAAPKASASTAAGTCALYVPLSGAVDFDVEFLRLSKEEVKTVKELTVVEKKLGNEDFVSRAPAEVVAKEREKQEALGERLARLRELKDRIKKLMAE</sequence>
<dbReference type="InterPro" id="IPR037118">
    <property type="entry name" value="Val-tRNA_synth_C_sf"/>
</dbReference>
<dbReference type="InterPro" id="IPR033705">
    <property type="entry name" value="Anticodon_Ia_Val"/>
</dbReference>
<dbReference type="PANTHER" id="PTHR11946:SF93">
    <property type="entry name" value="VALINE--TRNA LIGASE, CHLOROPLASTIC_MITOCHONDRIAL 2"/>
    <property type="match status" value="1"/>
</dbReference>
<dbReference type="Gene3D" id="3.40.50.620">
    <property type="entry name" value="HUPs"/>
    <property type="match status" value="2"/>
</dbReference>
<dbReference type="FunFam" id="1.10.287.380:FF:000001">
    <property type="entry name" value="Valine--tRNA ligase"/>
    <property type="match status" value="1"/>
</dbReference>
<accession>E1K1M2</accession>
<evidence type="ECO:0000313" key="17">
    <source>
        <dbReference type="Proteomes" id="UP000006250"/>
    </source>
</evidence>
<keyword evidence="9 12" id="KW-0030">Aminoacyl-tRNA synthetase</keyword>
<dbReference type="SUPFAM" id="SSF47323">
    <property type="entry name" value="Anticodon-binding domain of a subclass of class I aminoacyl-tRNA synthetases"/>
    <property type="match status" value="1"/>
</dbReference>
<dbReference type="PRINTS" id="PR00986">
    <property type="entry name" value="TRNASYNTHVAL"/>
</dbReference>
<evidence type="ECO:0000256" key="8">
    <source>
        <dbReference type="ARBA" id="ARBA00023054"/>
    </source>
</evidence>
<dbReference type="HAMAP" id="MF_02004">
    <property type="entry name" value="Val_tRNA_synth_type1"/>
    <property type="match status" value="1"/>
</dbReference>
<feature type="coiled-coil region" evidence="12">
    <location>
        <begin position="859"/>
        <end position="889"/>
    </location>
</feature>
<dbReference type="InterPro" id="IPR014729">
    <property type="entry name" value="Rossmann-like_a/b/a_fold"/>
</dbReference>
<keyword evidence="6 12" id="KW-0067">ATP-binding</keyword>
<dbReference type="CDD" id="cd00817">
    <property type="entry name" value="ValRS_core"/>
    <property type="match status" value="1"/>
</dbReference>
<evidence type="ECO:0000259" key="14">
    <source>
        <dbReference type="Pfam" id="PF08264"/>
    </source>
</evidence>
<dbReference type="RefSeq" id="WP_005996530.1">
    <property type="nucleotide sequence ID" value="NZ_AECZ01000041.1"/>
</dbReference>
<dbReference type="NCBIfam" id="TIGR00422">
    <property type="entry name" value="valS"/>
    <property type="match status" value="1"/>
</dbReference>
<dbReference type="PANTHER" id="PTHR11946">
    <property type="entry name" value="VALYL-TRNA SYNTHETASES"/>
    <property type="match status" value="1"/>
</dbReference>
<feature type="domain" description="Methionyl/Valyl/Leucyl/Isoleucyl-tRNA synthetase anticodon-binding" evidence="14">
    <location>
        <begin position="614"/>
        <end position="757"/>
    </location>
</feature>
<dbReference type="InterPro" id="IPR002303">
    <property type="entry name" value="Valyl-tRNA_ligase"/>
</dbReference>
<name>E1K1M2_SOLFR</name>
<comment type="subcellular location">
    <subcellularLocation>
        <location evidence="1 12">Cytoplasm</location>
    </subcellularLocation>
</comment>
<evidence type="ECO:0000256" key="4">
    <source>
        <dbReference type="ARBA" id="ARBA00022598"/>
    </source>
</evidence>
<dbReference type="InterPro" id="IPR009080">
    <property type="entry name" value="tRNAsynth_Ia_anticodon-bd"/>
</dbReference>
<dbReference type="PROSITE" id="PS00178">
    <property type="entry name" value="AA_TRNA_LIGASE_I"/>
    <property type="match status" value="1"/>
</dbReference>
<dbReference type="GO" id="GO:0005829">
    <property type="term" value="C:cytosol"/>
    <property type="evidence" value="ECO:0007669"/>
    <property type="project" value="TreeGrafter"/>
</dbReference>
<evidence type="ECO:0000256" key="1">
    <source>
        <dbReference type="ARBA" id="ARBA00004496"/>
    </source>
</evidence>
<comment type="domain">
    <text evidence="12">The C-terminal coiled-coil domain is crucial for aminoacylation activity.</text>
</comment>
<feature type="short sequence motif" description="'HIGH' region" evidence="12">
    <location>
        <begin position="47"/>
        <end position="57"/>
    </location>
</feature>
<dbReference type="GO" id="GO:0006438">
    <property type="term" value="P:valyl-tRNA aminoacylation"/>
    <property type="evidence" value="ECO:0007669"/>
    <property type="project" value="UniProtKB-UniRule"/>
</dbReference>
<organism evidence="16 17">
    <name type="scientific">Solidesulfovibrio fructosivorans JJ]</name>
    <dbReference type="NCBI Taxonomy" id="596151"/>
    <lineage>
        <taxon>Bacteria</taxon>
        <taxon>Pseudomonadati</taxon>
        <taxon>Thermodesulfobacteriota</taxon>
        <taxon>Desulfovibrionia</taxon>
        <taxon>Desulfovibrionales</taxon>
        <taxon>Desulfovibrionaceae</taxon>
        <taxon>Solidesulfovibrio</taxon>
    </lineage>
</organism>